<evidence type="ECO:0000256" key="9">
    <source>
        <dbReference type="SAM" id="SignalP"/>
    </source>
</evidence>
<feature type="transmembrane region" description="Helical" evidence="8">
    <location>
        <begin position="266"/>
        <end position="286"/>
    </location>
</feature>
<feature type="chain" id="PRO_5046115198" evidence="9">
    <location>
        <begin position="23"/>
        <end position="448"/>
    </location>
</feature>
<keyword evidence="5 8" id="KW-0472">Membrane</keyword>
<comment type="similarity">
    <text evidence="6">Belongs to the exbB/tolQ family.</text>
</comment>
<dbReference type="InterPro" id="IPR017270">
    <property type="entry name" value="MotA/TolQ/ExbB-rel"/>
</dbReference>
<evidence type="ECO:0000256" key="6">
    <source>
        <dbReference type="RuleBase" id="RU004057"/>
    </source>
</evidence>
<evidence type="ECO:0000256" key="3">
    <source>
        <dbReference type="ARBA" id="ARBA00022692"/>
    </source>
</evidence>
<dbReference type="Proteomes" id="UP001149821">
    <property type="component" value="Unassembled WGS sequence"/>
</dbReference>
<evidence type="ECO:0000313" key="11">
    <source>
        <dbReference type="EMBL" id="MDD1781027.1"/>
    </source>
</evidence>
<accession>A0ABT5QJ63</accession>
<dbReference type="EMBL" id="JAJUBB010000004">
    <property type="protein sequence ID" value="MDD1781027.1"/>
    <property type="molecule type" value="Genomic_DNA"/>
</dbReference>
<keyword evidence="12" id="KW-1185">Reference proteome</keyword>
<comment type="caution">
    <text evidence="11">The sequence shown here is derived from an EMBL/GenBank/DDBJ whole genome shotgun (WGS) entry which is preliminary data.</text>
</comment>
<evidence type="ECO:0000256" key="2">
    <source>
        <dbReference type="ARBA" id="ARBA00022475"/>
    </source>
</evidence>
<keyword evidence="3 8" id="KW-0812">Transmembrane</keyword>
<name>A0ABT5QJ63_9GAMM</name>
<keyword evidence="9" id="KW-0732">Signal</keyword>
<dbReference type="Pfam" id="PF01618">
    <property type="entry name" value="MotA_ExbB"/>
    <property type="match status" value="1"/>
</dbReference>
<organism evidence="11 12">
    <name type="scientific">Enterovibrio qingdaonensis</name>
    <dbReference type="NCBI Taxonomy" id="2899818"/>
    <lineage>
        <taxon>Bacteria</taxon>
        <taxon>Pseudomonadati</taxon>
        <taxon>Pseudomonadota</taxon>
        <taxon>Gammaproteobacteria</taxon>
        <taxon>Vibrionales</taxon>
        <taxon>Vibrionaceae</taxon>
        <taxon>Enterovibrio</taxon>
    </lineage>
</organism>
<dbReference type="RefSeq" id="WP_274141315.1">
    <property type="nucleotide sequence ID" value="NZ_JAJUBB010000004.1"/>
</dbReference>
<protein>
    <submittedName>
        <fullName evidence="11">MotA/TolQ/ExbB proton channel family protein</fullName>
    </submittedName>
</protein>
<feature type="coiled-coil region" evidence="7">
    <location>
        <begin position="51"/>
        <end position="78"/>
    </location>
</feature>
<dbReference type="PANTHER" id="PTHR30625">
    <property type="entry name" value="PROTEIN TOLQ"/>
    <property type="match status" value="1"/>
</dbReference>
<keyword evidence="2" id="KW-1003">Cell membrane</keyword>
<gene>
    <name evidence="11" type="ORF">LRP49_07400</name>
</gene>
<feature type="domain" description="MotA/TolQ/ExbB proton channel" evidence="10">
    <location>
        <begin position="317"/>
        <end position="420"/>
    </location>
</feature>
<evidence type="ECO:0000256" key="7">
    <source>
        <dbReference type="SAM" id="Coils"/>
    </source>
</evidence>
<keyword evidence="6" id="KW-0813">Transport</keyword>
<keyword evidence="7" id="KW-0175">Coiled coil</keyword>
<keyword evidence="6" id="KW-0653">Protein transport</keyword>
<dbReference type="InterPro" id="IPR050790">
    <property type="entry name" value="ExbB/TolQ_transport"/>
</dbReference>
<evidence type="ECO:0000256" key="4">
    <source>
        <dbReference type="ARBA" id="ARBA00022989"/>
    </source>
</evidence>
<dbReference type="PANTHER" id="PTHR30625:SF11">
    <property type="entry name" value="MOTA_TOLQ_EXBB PROTON CHANNEL DOMAIN-CONTAINING PROTEIN"/>
    <property type="match status" value="1"/>
</dbReference>
<evidence type="ECO:0000259" key="10">
    <source>
        <dbReference type="Pfam" id="PF01618"/>
    </source>
</evidence>
<feature type="transmembrane region" description="Helical" evidence="8">
    <location>
        <begin position="349"/>
        <end position="367"/>
    </location>
</feature>
<feature type="transmembrane region" description="Helical" evidence="8">
    <location>
        <begin position="387"/>
        <end position="412"/>
    </location>
</feature>
<feature type="signal peptide" evidence="9">
    <location>
        <begin position="1"/>
        <end position="22"/>
    </location>
</feature>
<dbReference type="InterPro" id="IPR002898">
    <property type="entry name" value="MotA_ExbB_proton_chnl"/>
</dbReference>
<evidence type="ECO:0000256" key="5">
    <source>
        <dbReference type="ARBA" id="ARBA00023136"/>
    </source>
</evidence>
<sequence>MKGLQIAPLLLVTSLFSPLAISDDLTKETLRAQQVAQQHNVVRESGFVADEQALQAKLDALKAQQQRLETETTTLSETFTDNEQKLSALEENLRLETGSLGEVFGVVRQATKELSLARENRPATIDDAALNDAIEKIENAKALPSLATLTSLWTGIENELAKSGEIAEITVNTRNAQGVLSETPAVRLGNIALVNEAGYLAWHSANQQATQFSTMPEDGVNLATIEKAKVGDFVLFDPTFGVLLDQLSLTPTLKDRFEQGGIVGKVITAILIIGLGIALVRGLILVKTRISMSNQMKRPEQPGENPLGRVLNVYHSEPDRTLDTLELRLMETILDEQQGFEKGLSMLKLLAALAPMLGLLGTVTGMIETFQVITQYGNGDPTVMAGGISMALVTTVMGLITAMPLLLAHNLLSTQADTMRGILEKVGVSLVAEQSEKADSVKVRKSVA</sequence>
<evidence type="ECO:0000256" key="8">
    <source>
        <dbReference type="SAM" id="Phobius"/>
    </source>
</evidence>
<dbReference type="PIRSF" id="PIRSF037714">
    <property type="entry name" value="TolR"/>
    <property type="match status" value="1"/>
</dbReference>
<evidence type="ECO:0000313" key="12">
    <source>
        <dbReference type="Proteomes" id="UP001149821"/>
    </source>
</evidence>
<proteinExistence type="inferred from homology"/>
<reference evidence="11" key="1">
    <citation type="submission" date="2021-12" db="EMBL/GenBank/DDBJ databases">
        <title>Enterovibrio ZSDZ35 sp. nov. and Enterovibrio ZSDZ42 sp. nov., isolated from coastal seawater in Qingdao.</title>
        <authorList>
            <person name="Zhang P."/>
        </authorList>
    </citation>
    <scope>NUCLEOTIDE SEQUENCE</scope>
    <source>
        <strain evidence="11">ZSDZ35</strain>
    </source>
</reference>
<keyword evidence="4 8" id="KW-1133">Transmembrane helix</keyword>
<comment type="subcellular location">
    <subcellularLocation>
        <location evidence="1">Cell membrane</location>
        <topology evidence="1">Multi-pass membrane protein</topology>
    </subcellularLocation>
    <subcellularLocation>
        <location evidence="6">Membrane</location>
        <topology evidence="6">Multi-pass membrane protein</topology>
    </subcellularLocation>
</comment>
<evidence type="ECO:0000256" key="1">
    <source>
        <dbReference type="ARBA" id="ARBA00004651"/>
    </source>
</evidence>